<name>A0A9N9Q318_9HELO</name>
<proteinExistence type="predicted"/>
<evidence type="ECO:0000313" key="4">
    <source>
        <dbReference type="Proteomes" id="UP000701801"/>
    </source>
</evidence>
<accession>A0A9N9Q318</accession>
<organism evidence="3 4">
    <name type="scientific">Hymenoscyphus albidus</name>
    <dbReference type="NCBI Taxonomy" id="595503"/>
    <lineage>
        <taxon>Eukaryota</taxon>
        <taxon>Fungi</taxon>
        <taxon>Dikarya</taxon>
        <taxon>Ascomycota</taxon>
        <taxon>Pezizomycotina</taxon>
        <taxon>Leotiomycetes</taxon>
        <taxon>Helotiales</taxon>
        <taxon>Helotiaceae</taxon>
        <taxon>Hymenoscyphus</taxon>
    </lineage>
</organism>
<evidence type="ECO:0000256" key="1">
    <source>
        <dbReference type="SAM" id="MobiDB-lite"/>
    </source>
</evidence>
<sequence length="307" mass="35104">MTRENRPKTKKSSSKAPLPENIGKVLEETPHTEVLPKFEKFCQLPAELRLMIWKFADDDKSHSRVFTLGVGGMGTWRVLPSSPLPLLSRDCLEFTCQEARNSFEEEMIKGELEFDTPLDIQYDQLVRISRARYACPGPWKLYPLAFKQISGDVTYEESDPRVFEATPAVGRYIPFPTRQRTDSDRGTWQVQADNKLTLLAVCKESRYALLKRFVAPFHKGKTMTCDVQGIPHVVNLLFDPRRDVLSFWCEMYRAFFTTDILEGGYEFGVGLDILQDCSIAVDGPWTVRPLEIEQVHGDEGLDEPMQS</sequence>
<feature type="region of interest" description="Disordered" evidence="1">
    <location>
        <begin position="1"/>
        <end position="22"/>
    </location>
</feature>
<reference evidence="3" key="1">
    <citation type="submission" date="2021-07" db="EMBL/GenBank/DDBJ databases">
        <authorList>
            <person name="Durling M."/>
        </authorList>
    </citation>
    <scope>NUCLEOTIDE SEQUENCE</scope>
</reference>
<dbReference type="InterPro" id="IPR045518">
    <property type="entry name" value="2EXR"/>
</dbReference>
<protein>
    <recommendedName>
        <fullName evidence="2">2EXR domain-containing protein</fullName>
    </recommendedName>
</protein>
<evidence type="ECO:0000313" key="3">
    <source>
        <dbReference type="EMBL" id="CAG8973319.1"/>
    </source>
</evidence>
<gene>
    <name evidence="3" type="ORF">HYALB_00000082</name>
</gene>
<keyword evidence="4" id="KW-1185">Reference proteome</keyword>
<dbReference type="AlphaFoldDB" id="A0A9N9Q318"/>
<evidence type="ECO:0000259" key="2">
    <source>
        <dbReference type="Pfam" id="PF20150"/>
    </source>
</evidence>
<comment type="caution">
    <text evidence="3">The sequence shown here is derived from an EMBL/GenBank/DDBJ whole genome shotgun (WGS) entry which is preliminary data.</text>
</comment>
<dbReference type="Pfam" id="PF20150">
    <property type="entry name" value="2EXR"/>
    <property type="match status" value="1"/>
</dbReference>
<dbReference type="Proteomes" id="UP000701801">
    <property type="component" value="Unassembled WGS sequence"/>
</dbReference>
<feature type="domain" description="2EXR" evidence="2">
    <location>
        <begin position="38"/>
        <end position="102"/>
    </location>
</feature>
<dbReference type="EMBL" id="CAJVRM010000068">
    <property type="protein sequence ID" value="CAG8973319.1"/>
    <property type="molecule type" value="Genomic_DNA"/>
</dbReference>